<evidence type="ECO:0000256" key="1">
    <source>
        <dbReference type="SAM" id="MobiDB-lite"/>
    </source>
</evidence>
<feature type="transmembrane region" description="Helical" evidence="2">
    <location>
        <begin position="70"/>
        <end position="95"/>
    </location>
</feature>
<organism evidence="3 4">
    <name type="scientific">Halogeometricum limi</name>
    <dbReference type="NCBI Taxonomy" id="555875"/>
    <lineage>
        <taxon>Archaea</taxon>
        <taxon>Methanobacteriati</taxon>
        <taxon>Methanobacteriota</taxon>
        <taxon>Stenosarchaea group</taxon>
        <taxon>Halobacteria</taxon>
        <taxon>Halobacteriales</taxon>
        <taxon>Haloferacaceae</taxon>
        <taxon>Halogeometricum</taxon>
    </lineage>
</organism>
<keyword evidence="2" id="KW-1133">Transmembrane helix</keyword>
<sequence>MTRKGENADSRRAQSETQATDAQNPQGRNEPPQGQSQGQPRNQTQTAANERADGQQGNTTRSGSGPGSGLGALFASAAMRWGIGIAGFVLFLFALGQAVGFDLLGLFADAISSQTGRWLVVAVFALFLISVARRGVSKAFRA</sequence>
<dbReference type="Proteomes" id="UP000243250">
    <property type="component" value="Unassembled WGS sequence"/>
</dbReference>
<reference evidence="4" key="1">
    <citation type="submission" date="2016-10" db="EMBL/GenBank/DDBJ databases">
        <authorList>
            <person name="Varghese N."/>
            <person name="Submissions S."/>
        </authorList>
    </citation>
    <scope>NUCLEOTIDE SEQUENCE [LARGE SCALE GENOMIC DNA]</scope>
    <source>
        <strain evidence="4">CGMCC 1.8711</strain>
    </source>
</reference>
<feature type="compositionally biased region" description="Polar residues" evidence="1">
    <location>
        <begin position="15"/>
        <end position="48"/>
    </location>
</feature>
<dbReference type="RefSeq" id="WP_139229709.1">
    <property type="nucleotide sequence ID" value="NZ_FOYS01000003.1"/>
</dbReference>
<name>A0A1I6HEJ7_9EURY</name>
<dbReference type="STRING" id="555875.SAMN04488124_2149"/>
<keyword evidence="2" id="KW-0472">Membrane</keyword>
<protein>
    <submittedName>
        <fullName evidence="3">Uncharacterized protein</fullName>
    </submittedName>
</protein>
<gene>
    <name evidence="3" type="ORF">SAMN04488124_2149</name>
</gene>
<dbReference type="EMBL" id="FOYS01000003">
    <property type="protein sequence ID" value="SFR52925.1"/>
    <property type="molecule type" value="Genomic_DNA"/>
</dbReference>
<keyword evidence="2" id="KW-0812">Transmembrane</keyword>
<evidence type="ECO:0000256" key="2">
    <source>
        <dbReference type="SAM" id="Phobius"/>
    </source>
</evidence>
<feature type="transmembrane region" description="Helical" evidence="2">
    <location>
        <begin position="115"/>
        <end position="132"/>
    </location>
</feature>
<accession>A0A1I6HEJ7</accession>
<evidence type="ECO:0000313" key="3">
    <source>
        <dbReference type="EMBL" id="SFR52925.1"/>
    </source>
</evidence>
<dbReference type="OrthoDB" id="307805at2157"/>
<dbReference type="AlphaFoldDB" id="A0A1I6HEJ7"/>
<keyword evidence="4" id="KW-1185">Reference proteome</keyword>
<feature type="compositionally biased region" description="Basic and acidic residues" evidence="1">
    <location>
        <begin position="1"/>
        <end position="14"/>
    </location>
</feature>
<proteinExistence type="predicted"/>
<evidence type="ECO:0000313" key="4">
    <source>
        <dbReference type="Proteomes" id="UP000243250"/>
    </source>
</evidence>
<feature type="region of interest" description="Disordered" evidence="1">
    <location>
        <begin position="1"/>
        <end position="67"/>
    </location>
</feature>